<dbReference type="Pfam" id="PF07332">
    <property type="entry name" value="Phage_holin_3_6"/>
    <property type="match status" value="1"/>
</dbReference>
<keyword evidence="1" id="KW-0472">Membrane</keyword>
<comment type="caution">
    <text evidence="2">The sequence shown here is derived from an EMBL/GenBank/DDBJ whole genome shotgun (WGS) entry which is preliminary data.</text>
</comment>
<evidence type="ECO:0000313" key="2">
    <source>
        <dbReference type="EMBL" id="GAA4517217.1"/>
    </source>
</evidence>
<gene>
    <name evidence="2" type="ORF">GCM10023191_089340</name>
</gene>
<keyword evidence="3" id="KW-1185">Reference proteome</keyword>
<organism evidence="2 3">
    <name type="scientific">Actinoallomurus oryzae</name>
    <dbReference type="NCBI Taxonomy" id="502180"/>
    <lineage>
        <taxon>Bacteria</taxon>
        <taxon>Bacillati</taxon>
        <taxon>Actinomycetota</taxon>
        <taxon>Actinomycetes</taxon>
        <taxon>Streptosporangiales</taxon>
        <taxon>Thermomonosporaceae</taxon>
        <taxon>Actinoallomurus</taxon>
    </lineage>
</organism>
<proteinExistence type="predicted"/>
<name>A0ABP8R3L7_9ACTN</name>
<feature type="transmembrane region" description="Helical" evidence="1">
    <location>
        <begin position="83"/>
        <end position="103"/>
    </location>
</feature>
<accession>A0ABP8R3L7</accession>
<keyword evidence="1" id="KW-1133">Transmembrane helix</keyword>
<dbReference type="InterPro" id="IPR009937">
    <property type="entry name" value="Phage_holin_3_6"/>
</dbReference>
<evidence type="ECO:0000256" key="1">
    <source>
        <dbReference type="SAM" id="Phobius"/>
    </source>
</evidence>
<dbReference type="RefSeq" id="WP_345474651.1">
    <property type="nucleotide sequence ID" value="NZ_BAABHF010000057.1"/>
</dbReference>
<evidence type="ECO:0000313" key="3">
    <source>
        <dbReference type="Proteomes" id="UP001500503"/>
    </source>
</evidence>
<keyword evidence="1" id="KW-0812">Transmembrane</keyword>
<protein>
    <recommendedName>
        <fullName evidence="4">Phage holin family protein</fullName>
    </recommendedName>
</protein>
<reference evidence="3" key="1">
    <citation type="journal article" date="2019" name="Int. J. Syst. Evol. Microbiol.">
        <title>The Global Catalogue of Microorganisms (GCM) 10K type strain sequencing project: providing services to taxonomists for standard genome sequencing and annotation.</title>
        <authorList>
            <consortium name="The Broad Institute Genomics Platform"/>
            <consortium name="The Broad Institute Genome Sequencing Center for Infectious Disease"/>
            <person name="Wu L."/>
            <person name="Ma J."/>
        </authorList>
    </citation>
    <scope>NUCLEOTIDE SEQUENCE [LARGE SCALE GENOMIC DNA]</scope>
    <source>
        <strain evidence="3">JCM 17933</strain>
    </source>
</reference>
<evidence type="ECO:0008006" key="4">
    <source>
        <dbReference type="Google" id="ProtNLM"/>
    </source>
</evidence>
<sequence length="136" mass="13886">MSESGSERPADMTIAELLERLTEQTSQLVRQEVRLVRDEVMTKATRAGVGTMLLGGSGALAAYGTGAVVAGVIAAVARELPPWAAALLVGGGLLSASGALALLGRRQLRRAFPLVPAETAAHVRADAQAVAEGAKA</sequence>
<dbReference type="Proteomes" id="UP001500503">
    <property type="component" value="Unassembled WGS sequence"/>
</dbReference>
<feature type="transmembrane region" description="Helical" evidence="1">
    <location>
        <begin position="53"/>
        <end position="77"/>
    </location>
</feature>
<dbReference type="EMBL" id="BAABHF010000057">
    <property type="protein sequence ID" value="GAA4517217.1"/>
    <property type="molecule type" value="Genomic_DNA"/>
</dbReference>